<feature type="region of interest" description="Disordered" evidence="1">
    <location>
        <begin position="220"/>
        <end position="240"/>
    </location>
</feature>
<sequence length="369" mass="39380">MTSSPSSTARRRVPYSGLWLEGFRVTPVAGGALLTGGMGSHPDGRGVRSRTSTSAALWDTTREEWLEVPALPEPRQDHAAVPLPDGRVLLIGGRDDQTTELASTRFWEPASRRYVPGPPLLTARSRPTAVVLRDGAVLVLGSDHDHDIERGTRAELLRPGAEAWEPAGQTVRLFHVGPVCVSGEHVVIAGGRDNGMGFAIIDGQHLAPPLDRNTEIWEPQGRTWSTSPHPLMESRDEPSGVTLSDGRILVVGGWLGGEPLATAEVFDPRTRQWSATGSLDVARSGSALIALPDGRAAVLGGLRSNPYEETSAVELWNPATDTWTPGMPLAMARAGHTVVPLGNGAFLVVGTSRVAHDGSLETTSEVWRP</sequence>
<dbReference type="PANTHER" id="PTHR45632">
    <property type="entry name" value="LD33804P"/>
    <property type="match status" value="1"/>
</dbReference>
<gene>
    <name evidence="2" type="ORF">JY572_13130</name>
</gene>
<protein>
    <submittedName>
        <fullName evidence="2">Kelch-like protein</fullName>
    </submittedName>
</protein>
<name>A0ABX7NH66_9BACT</name>
<organism evidence="2 3">
    <name type="scientific">Myxococcus landrumensis</name>
    <dbReference type="NCBI Taxonomy" id="2813577"/>
    <lineage>
        <taxon>Bacteria</taxon>
        <taxon>Pseudomonadati</taxon>
        <taxon>Myxococcota</taxon>
        <taxon>Myxococcia</taxon>
        <taxon>Myxococcales</taxon>
        <taxon>Cystobacterineae</taxon>
        <taxon>Myxococcaceae</taxon>
        <taxon>Myxococcus</taxon>
    </lineage>
</organism>
<evidence type="ECO:0000256" key="1">
    <source>
        <dbReference type="SAM" id="MobiDB-lite"/>
    </source>
</evidence>
<dbReference type="EMBL" id="CP071091">
    <property type="protein sequence ID" value="QSQ16930.1"/>
    <property type="molecule type" value="Genomic_DNA"/>
</dbReference>
<dbReference type="Gene3D" id="2.130.10.80">
    <property type="entry name" value="Galactose oxidase/kelch, beta-propeller"/>
    <property type="match status" value="1"/>
</dbReference>
<dbReference type="SMART" id="SM00612">
    <property type="entry name" value="Kelch"/>
    <property type="match status" value="4"/>
</dbReference>
<dbReference type="InterPro" id="IPR015915">
    <property type="entry name" value="Kelch-typ_b-propeller"/>
</dbReference>
<dbReference type="Pfam" id="PF01344">
    <property type="entry name" value="Kelch_1"/>
    <property type="match status" value="1"/>
</dbReference>
<dbReference type="RefSeq" id="WP_206718566.1">
    <property type="nucleotide sequence ID" value="NZ_CP071091.1"/>
</dbReference>
<evidence type="ECO:0000313" key="3">
    <source>
        <dbReference type="Proteomes" id="UP000663090"/>
    </source>
</evidence>
<accession>A0ABX7NH66</accession>
<dbReference type="InterPro" id="IPR037293">
    <property type="entry name" value="Gal_Oxidase_central_sf"/>
</dbReference>
<proteinExistence type="predicted"/>
<dbReference type="Gene3D" id="2.120.10.80">
    <property type="entry name" value="Kelch-type beta propeller"/>
    <property type="match status" value="1"/>
</dbReference>
<dbReference type="InterPro" id="IPR006652">
    <property type="entry name" value="Kelch_1"/>
</dbReference>
<reference evidence="2 3" key="1">
    <citation type="submission" date="2021-02" db="EMBL/GenBank/DDBJ databases">
        <title>De Novo genome assembly of isolated myxobacteria.</title>
        <authorList>
            <person name="Stevens D.C."/>
        </authorList>
    </citation>
    <scope>NUCLEOTIDE SEQUENCE [LARGE SCALE GENOMIC DNA]</scope>
    <source>
        <strain evidence="2 3">SCHIC003</strain>
    </source>
</reference>
<dbReference type="SUPFAM" id="SSF50965">
    <property type="entry name" value="Galactose oxidase, central domain"/>
    <property type="match status" value="1"/>
</dbReference>
<dbReference type="PANTHER" id="PTHR45632:SF17">
    <property type="entry name" value="KELCH-LIKE PROTEIN 31"/>
    <property type="match status" value="1"/>
</dbReference>
<evidence type="ECO:0000313" key="2">
    <source>
        <dbReference type="EMBL" id="QSQ16930.1"/>
    </source>
</evidence>
<dbReference type="InterPro" id="IPR011043">
    <property type="entry name" value="Gal_Oxase/kelch_b-propeller"/>
</dbReference>
<dbReference type="Proteomes" id="UP000663090">
    <property type="component" value="Chromosome"/>
</dbReference>
<keyword evidence="3" id="KW-1185">Reference proteome</keyword>